<feature type="transmembrane region" description="Helical" evidence="1">
    <location>
        <begin position="12"/>
        <end position="29"/>
    </location>
</feature>
<dbReference type="Proteomes" id="UP000283442">
    <property type="component" value="Unassembled WGS sequence"/>
</dbReference>
<dbReference type="AlphaFoldDB" id="A0A414NY03"/>
<dbReference type="EMBL" id="QRHE01000003">
    <property type="protein sequence ID" value="RHF52338.1"/>
    <property type="molecule type" value="Genomic_DNA"/>
</dbReference>
<accession>A0A414NY03</accession>
<reference evidence="2 3" key="1">
    <citation type="submission" date="2018-08" db="EMBL/GenBank/DDBJ databases">
        <title>A genome reference for cultivated species of the human gut microbiota.</title>
        <authorList>
            <person name="Zou Y."/>
            <person name="Xue W."/>
            <person name="Luo G."/>
        </authorList>
    </citation>
    <scope>NUCLEOTIDE SEQUENCE [LARGE SCALE GENOMIC DNA]</scope>
    <source>
        <strain evidence="2 3">AM25-21AC</strain>
    </source>
</reference>
<comment type="caution">
    <text evidence="2">The sequence shown here is derived from an EMBL/GenBank/DDBJ whole genome shotgun (WGS) entry which is preliminary data.</text>
</comment>
<organism evidence="2 3">
    <name type="scientific">Mitsuokella multacida</name>
    <dbReference type="NCBI Taxonomy" id="52226"/>
    <lineage>
        <taxon>Bacteria</taxon>
        <taxon>Bacillati</taxon>
        <taxon>Bacillota</taxon>
        <taxon>Negativicutes</taxon>
        <taxon>Selenomonadales</taxon>
        <taxon>Selenomonadaceae</taxon>
        <taxon>Mitsuokella</taxon>
    </lineage>
</organism>
<protein>
    <submittedName>
        <fullName evidence="2">Uncharacterized protein</fullName>
    </submittedName>
</protein>
<sequence length="167" mass="17960">MKQSFKQSFQKLPLGLPLTASGIATIATIFAGKKIHTACGAVWGVLSILHGLQHAGKLKRDAEAAIGRTARKAADTAESISLHAFLAGTDIASYLPGRVRVYNLALAGNEKLAEQVTSFIRSFDGVEDATVSLNTGSLLITYEPEELRKNPHLANVEAFIREHAKIH</sequence>
<dbReference type="OrthoDB" id="1666024at2"/>
<keyword evidence="1" id="KW-1133">Transmembrane helix</keyword>
<gene>
    <name evidence="2" type="ORF">DW674_03965</name>
</gene>
<keyword evidence="1" id="KW-0812">Transmembrane</keyword>
<dbReference type="RefSeq" id="WP_118175402.1">
    <property type="nucleotide sequence ID" value="NZ_CAMKFF010000002.1"/>
</dbReference>
<name>A0A414NY03_9FIRM</name>
<evidence type="ECO:0000313" key="3">
    <source>
        <dbReference type="Proteomes" id="UP000283442"/>
    </source>
</evidence>
<evidence type="ECO:0000256" key="1">
    <source>
        <dbReference type="SAM" id="Phobius"/>
    </source>
</evidence>
<proteinExistence type="predicted"/>
<dbReference type="Pfam" id="PF19991">
    <property type="entry name" value="HMA_2"/>
    <property type="match status" value="1"/>
</dbReference>
<evidence type="ECO:0000313" key="2">
    <source>
        <dbReference type="EMBL" id="RHF52338.1"/>
    </source>
</evidence>
<keyword evidence="1" id="KW-0472">Membrane</keyword>